<dbReference type="Proteomes" id="UP000585638">
    <property type="component" value="Unassembled WGS sequence"/>
</dbReference>
<proteinExistence type="predicted"/>
<organism evidence="1 2">
    <name type="scientific">Kutzneria kofuensis</name>
    <dbReference type="NCBI Taxonomy" id="103725"/>
    <lineage>
        <taxon>Bacteria</taxon>
        <taxon>Bacillati</taxon>
        <taxon>Actinomycetota</taxon>
        <taxon>Actinomycetes</taxon>
        <taxon>Pseudonocardiales</taxon>
        <taxon>Pseudonocardiaceae</taxon>
        <taxon>Kutzneria</taxon>
    </lineage>
</organism>
<dbReference type="RefSeq" id="WP_312890236.1">
    <property type="nucleotide sequence ID" value="NZ_BAAAWY010000001.1"/>
</dbReference>
<keyword evidence="2" id="KW-1185">Reference proteome</keyword>
<evidence type="ECO:0000313" key="1">
    <source>
        <dbReference type="EMBL" id="MBB5892874.1"/>
    </source>
</evidence>
<gene>
    <name evidence="1" type="ORF">BJ998_004070</name>
</gene>
<reference evidence="1 2" key="1">
    <citation type="submission" date="2020-08" db="EMBL/GenBank/DDBJ databases">
        <title>Sequencing the genomes of 1000 actinobacteria strains.</title>
        <authorList>
            <person name="Klenk H.-P."/>
        </authorList>
    </citation>
    <scope>NUCLEOTIDE SEQUENCE [LARGE SCALE GENOMIC DNA]</scope>
    <source>
        <strain evidence="1 2">DSM 43851</strain>
    </source>
</reference>
<protein>
    <submittedName>
        <fullName evidence="1">Uncharacterized protein</fullName>
    </submittedName>
</protein>
<dbReference type="AlphaFoldDB" id="A0A7W9KHW7"/>
<dbReference type="EMBL" id="JACHIR010000001">
    <property type="protein sequence ID" value="MBB5892874.1"/>
    <property type="molecule type" value="Genomic_DNA"/>
</dbReference>
<comment type="caution">
    <text evidence="1">The sequence shown here is derived from an EMBL/GenBank/DDBJ whole genome shotgun (WGS) entry which is preliminary data.</text>
</comment>
<accession>A0A7W9KHW7</accession>
<evidence type="ECO:0000313" key="2">
    <source>
        <dbReference type="Proteomes" id="UP000585638"/>
    </source>
</evidence>
<name>A0A7W9KHW7_9PSEU</name>
<sequence length="82" mass="8805">MTLTSLFKAGPGGVMTDDVGVITGDLELRTTLADDGAVTVEIRYEGADEWYRLAAADCRLADPKDHEPVHHALLGVLNRPEG</sequence>